<dbReference type="RefSeq" id="WP_100739059.1">
    <property type="nucleotide sequence ID" value="NZ_NPDO01000018.1"/>
</dbReference>
<protein>
    <recommendedName>
        <fullName evidence="1">DUF6908 domain-containing protein</fullName>
    </recommendedName>
</protein>
<dbReference type="EMBL" id="NPDP01000033">
    <property type="protein sequence ID" value="PJZ28734.1"/>
    <property type="molecule type" value="Genomic_DNA"/>
</dbReference>
<dbReference type="Pfam" id="PF21849">
    <property type="entry name" value="DUF6908"/>
    <property type="match status" value="1"/>
</dbReference>
<evidence type="ECO:0000259" key="1">
    <source>
        <dbReference type="Pfam" id="PF21849"/>
    </source>
</evidence>
<gene>
    <name evidence="2" type="ORF">CH378_16165</name>
</gene>
<sequence>MKTIHEIIRINGGLRKLRENKIRIEKESISSLEIELIGEGPRGFEAIKVSQIVCKGGDWHLNPEFCFEMIRLVNWKYSEEGMKPERIVYFFPYSYTQDISQSSENVFEIDVNGEIKDTNQNLISKLDSLRDTWNRDFKDSGYLEIFKSQIEINGAGK</sequence>
<dbReference type="InterPro" id="IPR054203">
    <property type="entry name" value="DUF6908"/>
</dbReference>
<comment type="caution">
    <text evidence="2">The sequence shown here is derived from an EMBL/GenBank/DDBJ whole genome shotgun (WGS) entry which is preliminary data.</text>
</comment>
<name>A0ABX4N602_9LEPT</name>
<dbReference type="Proteomes" id="UP000231919">
    <property type="component" value="Unassembled WGS sequence"/>
</dbReference>
<proteinExistence type="predicted"/>
<keyword evidence="3" id="KW-1185">Reference proteome</keyword>
<accession>A0ABX4N602</accession>
<feature type="domain" description="DUF6908" evidence="1">
    <location>
        <begin position="2"/>
        <end position="142"/>
    </location>
</feature>
<organism evidence="2 3">
    <name type="scientific">Leptospira kmetyi</name>
    <dbReference type="NCBI Taxonomy" id="408139"/>
    <lineage>
        <taxon>Bacteria</taxon>
        <taxon>Pseudomonadati</taxon>
        <taxon>Spirochaetota</taxon>
        <taxon>Spirochaetia</taxon>
        <taxon>Leptospirales</taxon>
        <taxon>Leptospiraceae</taxon>
        <taxon>Leptospira</taxon>
    </lineage>
</organism>
<reference evidence="2 3" key="1">
    <citation type="submission" date="2017-07" db="EMBL/GenBank/DDBJ databases">
        <title>Leptospira spp. isolated from tropical soils.</title>
        <authorList>
            <person name="Thibeaux R."/>
            <person name="Iraola G."/>
            <person name="Ferres I."/>
            <person name="Bierque E."/>
            <person name="Girault D."/>
            <person name="Soupe-Gilbert M.-E."/>
            <person name="Picardeau M."/>
            <person name="Goarant C."/>
        </authorList>
    </citation>
    <scope>NUCLEOTIDE SEQUENCE [LARGE SCALE GENOMIC DNA]</scope>
    <source>
        <strain evidence="2 3">JW2-C-B1</strain>
    </source>
</reference>
<evidence type="ECO:0000313" key="3">
    <source>
        <dbReference type="Proteomes" id="UP000231919"/>
    </source>
</evidence>
<evidence type="ECO:0000313" key="2">
    <source>
        <dbReference type="EMBL" id="PJZ28734.1"/>
    </source>
</evidence>